<dbReference type="AlphaFoldDB" id="A0A1R1E687"/>
<evidence type="ECO:0000313" key="1">
    <source>
        <dbReference type="EMBL" id="OMF47319.1"/>
    </source>
</evidence>
<dbReference type="Proteomes" id="UP000187172">
    <property type="component" value="Unassembled WGS sequence"/>
</dbReference>
<evidence type="ECO:0000313" key="2">
    <source>
        <dbReference type="Proteomes" id="UP000187172"/>
    </source>
</evidence>
<name>A0A1R1E687_9BACL</name>
<proteinExistence type="predicted"/>
<keyword evidence="2" id="KW-1185">Reference proteome</keyword>
<reference evidence="1 2" key="1">
    <citation type="submission" date="2016-11" db="EMBL/GenBank/DDBJ databases">
        <title>Paenibacillus species isolates.</title>
        <authorList>
            <person name="Beno S.M."/>
        </authorList>
    </citation>
    <scope>NUCLEOTIDE SEQUENCE [LARGE SCALE GENOMIC DNA]</scope>
    <source>
        <strain evidence="1 2">FSL R5-0378</strain>
    </source>
</reference>
<accession>A0A1R1E687</accession>
<organism evidence="1 2">
    <name type="scientific">Paenibacillus rhizosphaerae</name>
    <dbReference type="NCBI Taxonomy" id="297318"/>
    <lineage>
        <taxon>Bacteria</taxon>
        <taxon>Bacillati</taxon>
        <taxon>Bacillota</taxon>
        <taxon>Bacilli</taxon>
        <taxon>Bacillales</taxon>
        <taxon>Paenibacillaceae</taxon>
        <taxon>Paenibacillus</taxon>
    </lineage>
</organism>
<dbReference type="EMBL" id="MRTP01000018">
    <property type="protein sequence ID" value="OMF47319.1"/>
    <property type="molecule type" value="Genomic_DNA"/>
</dbReference>
<protein>
    <submittedName>
        <fullName evidence="1">Uncharacterized protein</fullName>
    </submittedName>
</protein>
<gene>
    <name evidence="1" type="ORF">BK138_32315</name>
</gene>
<comment type="caution">
    <text evidence="1">The sequence shown here is derived from an EMBL/GenBank/DDBJ whole genome shotgun (WGS) entry which is preliminary data.</text>
</comment>
<sequence length="162" mass="19476">MPTCMFCGSKVEKRDQMYYCLFCNMELMADQVQNNGSRRQILLEDPSSLEDAELSTGELMKKDSYYLTCLLRMVRKERSRIYHYLHIFKKANEQQGSFFDQEADVGSRYEYWTRKGWIIENILRERCGFFPERIYDSNVQMMIQNVRRSNAKLMQVNRRKSK</sequence>